<dbReference type="Proteomes" id="UP000807342">
    <property type="component" value="Unassembled WGS sequence"/>
</dbReference>
<feature type="region of interest" description="Disordered" evidence="1">
    <location>
        <begin position="132"/>
        <end position="170"/>
    </location>
</feature>
<keyword evidence="4" id="KW-1185">Reference proteome</keyword>
<sequence length="170" mass="18555">MDFVQGLDSSKLVLGGVALSFLISLFSSPPYNLPIFLFGTYVQEQSEATQSLQTFAGLLGISAIFDVIWMMRNDQSGFIKFLTVILTLLKIPTFFAFLLVMRQRGTQFGGLRAGEGATVWSMPGGFTSSGREGYQNVDDESFNHQPRPTPKTTAPNNPSTLSPPGAYETV</sequence>
<dbReference type="EMBL" id="MU151058">
    <property type="protein sequence ID" value="KAF9453811.1"/>
    <property type="molecule type" value="Genomic_DNA"/>
</dbReference>
<accession>A0A9P5XR51</accession>
<keyword evidence="2" id="KW-0472">Membrane</keyword>
<dbReference type="OrthoDB" id="2500246at2759"/>
<keyword evidence="2" id="KW-1133">Transmembrane helix</keyword>
<feature type="compositionally biased region" description="Polar residues" evidence="1">
    <location>
        <begin position="143"/>
        <end position="162"/>
    </location>
</feature>
<evidence type="ECO:0000256" key="2">
    <source>
        <dbReference type="SAM" id="Phobius"/>
    </source>
</evidence>
<evidence type="ECO:0000313" key="3">
    <source>
        <dbReference type="EMBL" id="KAF9453811.1"/>
    </source>
</evidence>
<feature type="transmembrane region" description="Helical" evidence="2">
    <location>
        <begin position="81"/>
        <end position="101"/>
    </location>
</feature>
<protein>
    <submittedName>
        <fullName evidence="3">Uncharacterized protein</fullName>
    </submittedName>
</protein>
<organism evidence="3 4">
    <name type="scientific">Macrolepiota fuliginosa MF-IS2</name>
    <dbReference type="NCBI Taxonomy" id="1400762"/>
    <lineage>
        <taxon>Eukaryota</taxon>
        <taxon>Fungi</taxon>
        <taxon>Dikarya</taxon>
        <taxon>Basidiomycota</taxon>
        <taxon>Agaricomycotina</taxon>
        <taxon>Agaricomycetes</taxon>
        <taxon>Agaricomycetidae</taxon>
        <taxon>Agaricales</taxon>
        <taxon>Agaricineae</taxon>
        <taxon>Agaricaceae</taxon>
        <taxon>Macrolepiota</taxon>
    </lineage>
</organism>
<keyword evidence="2" id="KW-0812">Transmembrane</keyword>
<evidence type="ECO:0000313" key="4">
    <source>
        <dbReference type="Proteomes" id="UP000807342"/>
    </source>
</evidence>
<feature type="transmembrane region" description="Helical" evidence="2">
    <location>
        <begin position="51"/>
        <end position="69"/>
    </location>
</feature>
<proteinExistence type="predicted"/>
<comment type="caution">
    <text evidence="3">The sequence shown here is derived from an EMBL/GenBank/DDBJ whole genome shotgun (WGS) entry which is preliminary data.</text>
</comment>
<name>A0A9P5XR51_9AGAR</name>
<dbReference type="AlphaFoldDB" id="A0A9P5XR51"/>
<feature type="transmembrane region" description="Helical" evidence="2">
    <location>
        <begin position="12"/>
        <end position="31"/>
    </location>
</feature>
<gene>
    <name evidence="3" type="ORF">P691DRAFT_812423</name>
</gene>
<evidence type="ECO:0000256" key="1">
    <source>
        <dbReference type="SAM" id="MobiDB-lite"/>
    </source>
</evidence>
<reference evidence="3" key="1">
    <citation type="submission" date="2020-11" db="EMBL/GenBank/DDBJ databases">
        <authorList>
            <consortium name="DOE Joint Genome Institute"/>
            <person name="Ahrendt S."/>
            <person name="Riley R."/>
            <person name="Andreopoulos W."/>
            <person name="Labutti K."/>
            <person name="Pangilinan J."/>
            <person name="Ruiz-Duenas F.J."/>
            <person name="Barrasa J.M."/>
            <person name="Sanchez-Garcia M."/>
            <person name="Camarero S."/>
            <person name="Miyauchi S."/>
            <person name="Serrano A."/>
            <person name="Linde D."/>
            <person name="Babiker R."/>
            <person name="Drula E."/>
            <person name="Ayuso-Fernandez I."/>
            <person name="Pacheco R."/>
            <person name="Padilla G."/>
            <person name="Ferreira P."/>
            <person name="Barriuso J."/>
            <person name="Kellner H."/>
            <person name="Castanera R."/>
            <person name="Alfaro M."/>
            <person name="Ramirez L."/>
            <person name="Pisabarro A.G."/>
            <person name="Kuo A."/>
            <person name="Tritt A."/>
            <person name="Lipzen A."/>
            <person name="He G."/>
            <person name="Yan M."/>
            <person name="Ng V."/>
            <person name="Cullen D."/>
            <person name="Martin F."/>
            <person name="Rosso M.-N."/>
            <person name="Henrissat B."/>
            <person name="Hibbett D."/>
            <person name="Martinez A.T."/>
            <person name="Grigoriev I.V."/>
        </authorList>
    </citation>
    <scope>NUCLEOTIDE SEQUENCE</scope>
    <source>
        <strain evidence="3">MF-IS2</strain>
    </source>
</reference>